<gene>
    <name evidence="2" type="ORF">E4T88_07890</name>
</gene>
<dbReference type="Gene3D" id="3.40.50.720">
    <property type="entry name" value="NAD(P)-binding Rossmann-like Domain"/>
    <property type="match status" value="1"/>
</dbReference>
<dbReference type="Pfam" id="PF13460">
    <property type="entry name" value="NAD_binding_10"/>
    <property type="match status" value="1"/>
</dbReference>
<dbReference type="RefSeq" id="WP_135104914.1">
    <property type="nucleotide sequence ID" value="NZ_JADGKW010000002.1"/>
</dbReference>
<protein>
    <submittedName>
        <fullName evidence="2">Oxidoreductase</fullName>
    </submittedName>
</protein>
<comment type="caution">
    <text evidence="2">The sequence shown here is derived from an EMBL/GenBank/DDBJ whole genome shotgun (WGS) entry which is preliminary data.</text>
</comment>
<dbReference type="EMBL" id="SPPK01000002">
    <property type="protein sequence ID" value="TFU89926.1"/>
    <property type="molecule type" value="Genomic_DNA"/>
</dbReference>
<reference evidence="2 3" key="1">
    <citation type="submission" date="2019-03" db="EMBL/GenBank/DDBJ databases">
        <title>Diversity of the mouse oral microbiome.</title>
        <authorList>
            <person name="Joseph S."/>
            <person name="Aduse-Opoku J."/>
            <person name="Curtis M."/>
            <person name="Wade W."/>
            <person name="Hashim A."/>
        </authorList>
    </citation>
    <scope>NUCLEOTIDE SEQUENCE [LARGE SCALE GENOMIC DNA]</scope>
    <source>
        <strain evidence="2 3">P11</strain>
    </source>
</reference>
<dbReference type="InterPro" id="IPR016040">
    <property type="entry name" value="NAD(P)-bd_dom"/>
</dbReference>
<dbReference type="Proteomes" id="UP000298285">
    <property type="component" value="Unassembled WGS sequence"/>
</dbReference>
<dbReference type="AlphaFoldDB" id="A0A4Y9INS7"/>
<proteinExistence type="predicted"/>
<sequence length="219" mass="24852">MAKTAILIGSTGLTGSHLMRILLNSDIYDKTICFVRRETKISHPKLVQHIVDFDDVESYKDYMEGNDMFCCLGTTIKKAGSQEAFKKVDLTYPLQFAKVAAVNGIKQFSIISAIGANPESSNFYLRIKGKCEEELRKLPFQSISIFRPSLLEGNRKEFRFGERVLSFAMKIFSIFLTGKLKKYRPIKAKDVAEAMYRVAQQNTVGLHVYRSDEITDIAK</sequence>
<dbReference type="PANTHER" id="PTHR14097">
    <property type="entry name" value="OXIDOREDUCTASE HTATIP2"/>
    <property type="match status" value="1"/>
</dbReference>
<dbReference type="InterPro" id="IPR036291">
    <property type="entry name" value="NAD(P)-bd_dom_sf"/>
</dbReference>
<dbReference type="PANTHER" id="PTHR14097:SF7">
    <property type="entry name" value="OXIDOREDUCTASE HTATIP2"/>
    <property type="match status" value="1"/>
</dbReference>
<evidence type="ECO:0000259" key="1">
    <source>
        <dbReference type="Pfam" id="PF13460"/>
    </source>
</evidence>
<dbReference type="OrthoDB" id="9798632at2"/>
<name>A0A4Y9INS7_9BACT</name>
<feature type="domain" description="NAD(P)-binding" evidence="1">
    <location>
        <begin position="9"/>
        <end position="141"/>
    </location>
</feature>
<accession>A0A4Y9INS7</accession>
<evidence type="ECO:0000313" key="3">
    <source>
        <dbReference type="Proteomes" id="UP000298285"/>
    </source>
</evidence>
<evidence type="ECO:0000313" key="2">
    <source>
        <dbReference type="EMBL" id="TFU89926.1"/>
    </source>
</evidence>
<organism evidence="2 3">
    <name type="scientific">Dysgonomonas mossii</name>
    <dbReference type="NCBI Taxonomy" id="163665"/>
    <lineage>
        <taxon>Bacteria</taxon>
        <taxon>Pseudomonadati</taxon>
        <taxon>Bacteroidota</taxon>
        <taxon>Bacteroidia</taxon>
        <taxon>Bacteroidales</taxon>
        <taxon>Dysgonomonadaceae</taxon>
        <taxon>Dysgonomonas</taxon>
    </lineage>
</organism>
<dbReference type="CDD" id="cd05250">
    <property type="entry name" value="CC3_like_SDR_a"/>
    <property type="match status" value="1"/>
</dbReference>
<dbReference type="SUPFAM" id="SSF51735">
    <property type="entry name" value="NAD(P)-binding Rossmann-fold domains"/>
    <property type="match status" value="1"/>
</dbReference>